<accession>A0ABP9MYV4</accession>
<comment type="caution">
    <text evidence="8">The sequence shown here is derived from an EMBL/GenBank/DDBJ whole genome shotgun (WGS) entry which is preliminary data.</text>
</comment>
<evidence type="ECO:0000256" key="3">
    <source>
        <dbReference type="ARBA" id="ARBA00023139"/>
    </source>
</evidence>
<dbReference type="Pfam" id="PF04390">
    <property type="entry name" value="LptE"/>
    <property type="match status" value="1"/>
</dbReference>
<keyword evidence="3 6" id="KW-0564">Palmitate</keyword>
<comment type="function">
    <text evidence="6">Together with LptD, is involved in the assembly of lipopolysaccharide (LPS) at the surface of the outer membrane. Required for the proper assembly of LptD. Binds LPS and may serve as the LPS recognition site at the outer membrane.</text>
</comment>
<dbReference type="Proteomes" id="UP001500171">
    <property type="component" value="Unassembled WGS sequence"/>
</dbReference>
<evidence type="ECO:0000256" key="4">
    <source>
        <dbReference type="ARBA" id="ARBA00023237"/>
    </source>
</evidence>
<feature type="chain" id="PRO_5047241512" description="LPS-assembly lipoprotein LptE" evidence="7">
    <location>
        <begin position="22"/>
        <end position="170"/>
    </location>
</feature>
<evidence type="ECO:0000256" key="5">
    <source>
        <dbReference type="ARBA" id="ARBA00023288"/>
    </source>
</evidence>
<keyword evidence="5 6" id="KW-0449">Lipoprotein</keyword>
<evidence type="ECO:0000256" key="1">
    <source>
        <dbReference type="ARBA" id="ARBA00022729"/>
    </source>
</evidence>
<gene>
    <name evidence="6 8" type="primary">lptE</name>
    <name evidence="8" type="ORF">GCM10023211_03000</name>
</gene>
<feature type="signal peptide" evidence="7">
    <location>
        <begin position="1"/>
        <end position="21"/>
    </location>
</feature>
<dbReference type="HAMAP" id="MF_01186">
    <property type="entry name" value="LPS_assembly_LptE"/>
    <property type="match status" value="1"/>
</dbReference>
<protein>
    <recommendedName>
        <fullName evidence="6">LPS-assembly lipoprotein LptE</fullName>
    </recommendedName>
</protein>
<dbReference type="EMBL" id="BAABHY010000001">
    <property type="protein sequence ID" value="GAA5104814.1"/>
    <property type="molecule type" value="Genomic_DNA"/>
</dbReference>
<sequence>MKKLLCLFALMSVLLSGCGFHLQNDTEIPKQFQTMTLYSYDPYGQLSREIKKVLSNNKVHVVESDIDRNYPSLHVLDSRISKDTISIYQDGKSAEYQLILTVNAQVIIAGNDIYPITIKVFRTFFDNPATALAKSTEQNLIEREMYAESAKQLIGKLKSINAVDKKSNTQ</sequence>
<comment type="similarity">
    <text evidence="6">Belongs to the LptE lipoprotein family.</text>
</comment>
<evidence type="ECO:0000313" key="8">
    <source>
        <dbReference type="EMBL" id="GAA5104814.1"/>
    </source>
</evidence>
<dbReference type="PANTHER" id="PTHR38098">
    <property type="entry name" value="LPS-ASSEMBLY LIPOPROTEIN LPTE"/>
    <property type="match status" value="1"/>
</dbReference>
<dbReference type="PANTHER" id="PTHR38098:SF1">
    <property type="entry name" value="LPS-ASSEMBLY LIPOPROTEIN LPTE"/>
    <property type="match status" value="1"/>
</dbReference>
<keyword evidence="9" id="KW-1185">Reference proteome</keyword>
<comment type="subunit">
    <text evidence="6">Component of the lipopolysaccharide transport and assembly complex. Interacts with LptD.</text>
</comment>
<evidence type="ECO:0000256" key="6">
    <source>
        <dbReference type="HAMAP-Rule" id="MF_01186"/>
    </source>
</evidence>
<evidence type="ECO:0000256" key="7">
    <source>
        <dbReference type="SAM" id="SignalP"/>
    </source>
</evidence>
<comment type="subcellular location">
    <subcellularLocation>
        <location evidence="6">Cell outer membrane</location>
        <topology evidence="6">Lipid-anchor</topology>
    </subcellularLocation>
</comment>
<reference evidence="9" key="1">
    <citation type="journal article" date="2019" name="Int. J. Syst. Evol. Microbiol.">
        <title>The Global Catalogue of Microorganisms (GCM) 10K type strain sequencing project: providing services to taxonomists for standard genome sequencing and annotation.</title>
        <authorList>
            <consortium name="The Broad Institute Genomics Platform"/>
            <consortium name="The Broad Institute Genome Sequencing Center for Infectious Disease"/>
            <person name="Wu L."/>
            <person name="Ma J."/>
        </authorList>
    </citation>
    <scope>NUCLEOTIDE SEQUENCE [LARGE SCALE GENOMIC DNA]</scope>
    <source>
        <strain evidence="9">JCM 18050</strain>
    </source>
</reference>
<proteinExistence type="inferred from homology"/>
<evidence type="ECO:0000313" key="9">
    <source>
        <dbReference type="Proteomes" id="UP001500171"/>
    </source>
</evidence>
<dbReference type="InterPro" id="IPR007485">
    <property type="entry name" value="LPS_assembly_LptE"/>
</dbReference>
<keyword evidence="4 6" id="KW-0998">Cell outer membrane</keyword>
<evidence type="ECO:0000256" key="2">
    <source>
        <dbReference type="ARBA" id="ARBA00023136"/>
    </source>
</evidence>
<keyword evidence="1 6" id="KW-0732">Signal</keyword>
<dbReference type="PROSITE" id="PS51257">
    <property type="entry name" value="PROKAR_LIPOPROTEIN"/>
    <property type="match status" value="1"/>
</dbReference>
<dbReference type="RefSeq" id="WP_345488011.1">
    <property type="nucleotide sequence ID" value="NZ_BAABHY010000001.1"/>
</dbReference>
<dbReference type="Gene3D" id="3.30.160.150">
    <property type="entry name" value="Lipoprotein like domain"/>
    <property type="match status" value="1"/>
</dbReference>
<name>A0ABP9MYV4_9GAMM</name>
<keyword evidence="2 6" id="KW-0472">Membrane</keyword>
<organism evidence="8 9">
    <name type="scientific">Orbus sasakiae</name>
    <dbReference type="NCBI Taxonomy" id="1078475"/>
    <lineage>
        <taxon>Bacteria</taxon>
        <taxon>Pseudomonadati</taxon>
        <taxon>Pseudomonadota</taxon>
        <taxon>Gammaproteobacteria</taxon>
        <taxon>Orbales</taxon>
        <taxon>Orbaceae</taxon>
        <taxon>Orbus</taxon>
    </lineage>
</organism>